<organism evidence="7 8">
    <name type="scientific">Basidiobolus ranarum</name>
    <dbReference type="NCBI Taxonomy" id="34480"/>
    <lineage>
        <taxon>Eukaryota</taxon>
        <taxon>Fungi</taxon>
        <taxon>Fungi incertae sedis</taxon>
        <taxon>Zoopagomycota</taxon>
        <taxon>Entomophthoromycotina</taxon>
        <taxon>Basidiobolomycetes</taxon>
        <taxon>Basidiobolales</taxon>
        <taxon>Basidiobolaceae</taxon>
        <taxon>Basidiobolus</taxon>
    </lineage>
</organism>
<accession>A0ABR2W1Z3</accession>
<feature type="transmembrane region" description="Helical" evidence="5">
    <location>
        <begin position="136"/>
        <end position="165"/>
    </location>
</feature>
<keyword evidence="5" id="KW-0812">Transmembrane</keyword>
<name>A0ABR2W1Z3_9FUNG</name>
<gene>
    <name evidence="7" type="primary">MgSsk1_1</name>
    <name evidence="7" type="ORF">K7432_006285</name>
</gene>
<keyword evidence="5" id="KW-1133">Transmembrane helix</keyword>
<feature type="compositionally biased region" description="Basic residues" evidence="4">
    <location>
        <begin position="891"/>
        <end position="902"/>
    </location>
</feature>
<feature type="region of interest" description="Disordered" evidence="4">
    <location>
        <begin position="878"/>
        <end position="914"/>
    </location>
</feature>
<feature type="compositionally biased region" description="Basic and acidic residues" evidence="4">
    <location>
        <begin position="1127"/>
        <end position="1136"/>
    </location>
</feature>
<feature type="region of interest" description="Disordered" evidence="4">
    <location>
        <begin position="804"/>
        <end position="831"/>
    </location>
</feature>
<evidence type="ECO:0000313" key="8">
    <source>
        <dbReference type="Proteomes" id="UP001479436"/>
    </source>
</evidence>
<reference evidence="7 8" key="1">
    <citation type="submission" date="2023-04" db="EMBL/GenBank/DDBJ databases">
        <title>Genome of Basidiobolus ranarum AG-B5.</title>
        <authorList>
            <person name="Stajich J.E."/>
            <person name="Carter-House D."/>
            <person name="Gryganskyi A."/>
        </authorList>
    </citation>
    <scope>NUCLEOTIDE SEQUENCE [LARGE SCALE GENOMIC DNA]</scope>
    <source>
        <strain evidence="7 8">AG-B5</strain>
    </source>
</reference>
<evidence type="ECO:0000313" key="7">
    <source>
        <dbReference type="EMBL" id="KAK9717346.1"/>
    </source>
</evidence>
<evidence type="ECO:0000256" key="3">
    <source>
        <dbReference type="PROSITE-ProRule" id="PRU00169"/>
    </source>
</evidence>
<feature type="transmembrane region" description="Helical" evidence="5">
    <location>
        <begin position="185"/>
        <end position="203"/>
    </location>
</feature>
<evidence type="ECO:0000259" key="6">
    <source>
        <dbReference type="PROSITE" id="PS50110"/>
    </source>
</evidence>
<feature type="transmembrane region" description="Helical" evidence="5">
    <location>
        <begin position="60"/>
        <end position="83"/>
    </location>
</feature>
<dbReference type="Proteomes" id="UP001479436">
    <property type="component" value="Unassembled WGS sequence"/>
</dbReference>
<feature type="modified residue" description="4-aspartylphosphate" evidence="3">
    <location>
        <position position="973"/>
    </location>
</feature>
<dbReference type="EMBL" id="JASJQH010007147">
    <property type="protein sequence ID" value="KAK9717346.1"/>
    <property type="molecule type" value="Genomic_DNA"/>
</dbReference>
<feature type="transmembrane region" description="Helical" evidence="5">
    <location>
        <begin position="95"/>
        <end position="116"/>
    </location>
</feature>
<evidence type="ECO:0000256" key="4">
    <source>
        <dbReference type="SAM" id="MobiDB-lite"/>
    </source>
</evidence>
<evidence type="ECO:0000256" key="1">
    <source>
        <dbReference type="ARBA" id="ARBA00022553"/>
    </source>
</evidence>
<feature type="region of interest" description="Disordered" evidence="4">
    <location>
        <begin position="1119"/>
        <end position="1181"/>
    </location>
</feature>
<dbReference type="Gene3D" id="3.40.50.2300">
    <property type="match status" value="1"/>
</dbReference>
<evidence type="ECO:0000256" key="2">
    <source>
        <dbReference type="ARBA" id="ARBA00023012"/>
    </source>
</evidence>
<dbReference type="Pfam" id="PF00072">
    <property type="entry name" value="Response_reg"/>
    <property type="match status" value="1"/>
</dbReference>
<sequence>MGNERLELSQSRENTNSVKRVSLPCTNTAFTENDTLPKLHKQVFSTDETRERLLNNSSNIFTLLCKSTTLAYLICMLCSLGSLSVRFFTEPNVTLISLFFSPFYFLYVAQLCFWSYSFITLTHSHSILYKSLSLSLIFSLFLFSIYLVTFLTTLLATFVTSVGYLTSLRVPRNYFSAETSLFDSILLLSSPFFLLLLCLLTALDRNQEALSTVVTSELKKLTDKVSKVITENTIHNSELIKTLTTEFEQATSMAVQTVKQLSPQELLIKPQEHVSACSIPIPTASVTAIHSSLRHIISISSHLDLINQLLLNEGQTNEKFHSLLSVKTEFEIGDLMQSIGDILAGTAAEAKVELVLCHGDCGLHHMNVLENEEAFRHALINSVKSVIASTKTHTAIELGLHLVSDSEESQISTVDSNKKSTYQCTIEVLYTPSQSAVASNAEICLDDLYTKKLIEELGGEVQNENREKCQAIKLLFKLPMAHSALESQKKARRKSDSKRRLKISDEPGIKELTSFSNTLRGLRVALHAKNHSTFAKHLTSCLTIWGTDITHISIDMPSEAPPQSTSANKSLHVPNGGAKFVNGKLVDAGNANNNGGAEDAPKFDVPPSFIIIDDDVKTLRDQFISLRNNPAFNFSNHQHRRHKRMEFLSNHMITSIIHFTSLSNYQQIKDEVYSLLMMPHHLLPPQVLVIPKPVGPKRLLTALYTAVMKPKVDPSYVPIATSPMSPGLRYHQSKEEEKNPMDMINFDTYRPPTDSSMDSIAVPTPSNGTATPIAGTIVFDPKQFASNGQQPVVSALSRVTPYLNRKTSDQNTPTNPSASTPGASSRPALVSPMINGKPIALPPIAVSRSKASPGMVPVISSPILRIAPLPTPLSAPLPETLPIPTSTITKGKSKASQKKKAIRPSSATSKSTSALSSVVSPPINVLIVEDNPINQTILSTFMRKRKIKYSVANNGLEAVEKWKEGGFHLVLMDIQLPVMDGIEATKKIRSIEKMQKIGVLGASSFDSNGDPNPTSPSSPFCSPVIILALTASSLQSDRHAALAAGCNDFLTKPVSLVWLEKKIMEWGCMQALIDFEGWRKWKSQDSNASPTGSLSKVFSTLNKGKESPNGIRESLIPLRKSGVNKKSSQETLDKLKLPSQKTHKKSSNETKTNPSTGVEKVETNEEKGTENTHVVLTDDNA</sequence>
<proteinExistence type="predicted"/>
<protein>
    <submittedName>
        <fullName evidence="7">Two-component response regulator SSK1p</fullName>
    </submittedName>
</protein>
<dbReference type="InterPro" id="IPR011006">
    <property type="entry name" value="CheY-like_superfamily"/>
</dbReference>
<feature type="compositionally biased region" description="Polar residues" evidence="4">
    <location>
        <begin position="809"/>
        <end position="823"/>
    </location>
</feature>
<feature type="compositionally biased region" description="Low complexity" evidence="4">
    <location>
        <begin position="905"/>
        <end position="914"/>
    </location>
</feature>
<dbReference type="PANTHER" id="PTHR45339">
    <property type="entry name" value="HYBRID SIGNAL TRANSDUCTION HISTIDINE KINASE J"/>
    <property type="match status" value="1"/>
</dbReference>
<keyword evidence="2" id="KW-0902">Two-component regulatory system</keyword>
<dbReference type="CDD" id="cd17546">
    <property type="entry name" value="REC_hyHK_CKI1_RcsC-like"/>
    <property type="match status" value="1"/>
</dbReference>
<keyword evidence="8" id="KW-1185">Reference proteome</keyword>
<dbReference type="SMART" id="SM00448">
    <property type="entry name" value="REC"/>
    <property type="match status" value="1"/>
</dbReference>
<keyword evidence="1 3" id="KW-0597">Phosphoprotein</keyword>
<dbReference type="SUPFAM" id="SSF52172">
    <property type="entry name" value="CheY-like"/>
    <property type="match status" value="1"/>
</dbReference>
<dbReference type="PROSITE" id="PS50110">
    <property type="entry name" value="RESPONSE_REGULATORY"/>
    <property type="match status" value="1"/>
</dbReference>
<feature type="compositionally biased region" description="Basic and acidic residues" evidence="4">
    <location>
        <begin position="1159"/>
        <end position="1170"/>
    </location>
</feature>
<dbReference type="PANTHER" id="PTHR45339:SF1">
    <property type="entry name" value="HYBRID SIGNAL TRANSDUCTION HISTIDINE KINASE J"/>
    <property type="match status" value="1"/>
</dbReference>
<feature type="domain" description="Response regulatory" evidence="6">
    <location>
        <begin position="924"/>
        <end position="1067"/>
    </location>
</feature>
<dbReference type="InterPro" id="IPR001789">
    <property type="entry name" value="Sig_transdc_resp-reg_receiver"/>
</dbReference>
<comment type="caution">
    <text evidence="7">The sequence shown here is derived from an EMBL/GenBank/DDBJ whole genome shotgun (WGS) entry which is preliminary data.</text>
</comment>
<evidence type="ECO:0000256" key="5">
    <source>
        <dbReference type="SAM" id="Phobius"/>
    </source>
</evidence>
<keyword evidence="5" id="KW-0472">Membrane</keyword>